<gene>
    <name evidence="1" type="ORF">QBC32DRAFT_174382</name>
</gene>
<reference evidence="1" key="2">
    <citation type="submission" date="2023-06" db="EMBL/GenBank/DDBJ databases">
        <authorList>
            <consortium name="Lawrence Berkeley National Laboratory"/>
            <person name="Mondo S.J."/>
            <person name="Hensen N."/>
            <person name="Bonometti L."/>
            <person name="Westerberg I."/>
            <person name="Brannstrom I.O."/>
            <person name="Guillou S."/>
            <person name="Cros-Aarteil S."/>
            <person name="Calhoun S."/>
            <person name="Haridas S."/>
            <person name="Kuo A."/>
            <person name="Pangilinan J."/>
            <person name="Riley R."/>
            <person name="Labutti K."/>
            <person name="Andreopoulos B."/>
            <person name="Lipzen A."/>
            <person name="Chen C."/>
            <person name="Yanf M."/>
            <person name="Daum C."/>
            <person name="Ng V."/>
            <person name="Clum A."/>
            <person name="Steindorff A."/>
            <person name="Ohm R."/>
            <person name="Martin F."/>
            <person name="Silar P."/>
            <person name="Natvig D."/>
            <person name="Lalanne C."/>
            <person name="Gautier V."/>
            <person name="Ament-Velasquez S.L."/>
            <person name="Kruys A."/>
            <person name="Hutchinson M.I."/>
            <person name="Powell A.J."/>
            <person name="Barry K."/>
            <person name="Miller A.N."/>
            <person name="Grigoriev I.V."/>
            <person name="Debuchy R."/>
            <person name="Gladieux P."/>
            <person name="Thoren M.H."/>
            <person name="Johannesson H."/>
        </authorList>
    </citation>
    <scope>NUCLEOTIDE SEQUENCE</scope>
    <source>
        <strain evidence="1">CBS 626.80</strain>
    </source>
</reference>
<evidence type="ECO:0000313" key="1">
    <source>
        <dbReference type="EMBL" id="KAK3946923.1"/>
    </source>
</evidence>
<feature type="non-terminal residue" evidence="1">
    <location>
        <position position="1"/>
    </location>
</feature>
<reference evidence="1" key="1">
    <citation type="journal article" date="2023" name="Mol. Phylogenet. Evol.">
        <title>Genome-scale phylogeny and comparative genomics of the fungal order Sordariales.</title>
        <authorList>
            <person name="Hensen N."/>
            <person name="Bonometti L."/>
            <person name="Westerberg I."/>
            <person name="Brannstrom I.O."/>
            <person name="Guillou S."/>
            <person name="Cros-Aarteil S."/>
            <person name="Calhoun S."/>
            <person name="Haridas S."/>
            <person name="Kuo A."/>
            <person name="Mondo S."/>
            <person name="Pangilinan J."/>
            <person name="Riley R."/>
            <person name="LaButti K."/>
            <person name="Andreopoulos B."/>
            <person name="Lipzen A."/>
            <person name="Chen C."/>
            <person name="Yan M."/>
            <person name="Daum C."/>
            <person name="Ng V."/>
            <person name="Clum A."/>
            <person name="Steindorff A."/>
            <person name="Ohm R.A."/>
            <person name="Martin F."/>
            <person name="Silar P."/>
            <person name="Natvig D.O."/>
            <person name="Lalanne C."/>
            <person name="Gautier V."/>
            <person name="Ament-Velasquez S.L."/>
            <person name="Kruys A."/>
            <person name="Hutchinson M.I."/>
            <person name="Powell A.J."/>
            <person name="Barry K."/>
            <person name="Miller A.N."/>
            <person name="Grigoriev I.V."/>
            <person name="Debuchy R."/>
            <person name="Gladieux P."/>
            <person name="Hiltunen Thoren M."/>
            <person name="Johannesson H."/>
        </authorList>
    </citation>
    <scope>NUCLEOTIDE SEQUENCE</scope>
    <source>
        <strain evidence="1">CBS 626.80</strain>
    </source>
</reference>
<dbReference type="AlphaFoldDB" id="A0AAN6SBC5"/>
<accession>A0AAN6SBC5</accession>
<sequence>REYSCCHFRWLALQHCVNYKERKKKCQPTIIDFEERPQAACGDCTQLSKQPPSITAFMSKFLSIS</sequence>
<dbReference type="EMBL" id="MU859470">
    <property type="protein sequence ID" value="KAK3946923.1"/>
    <property type="molecule type" value="Genomic_DNA"/>
</dbReference>
<keyword evidence="2" id="KW-1185">Reference proteome</keyword>
<dbReference type="Proteomes" id="UP001303222">
    <property type="component" value="Unassembled WGS sequence"/>
</dbReference>
<name>A0AAN6SBC5_9PEZI</name>
<evidence type="ECO:0000313" key="2">
    <source>
        <dbReference type="Proteomes" id="UP001303222"/>
    </source>
</evidence>
<protein>
    <submittedName>
        <fullName evidence="1">Uncharacterized protein</fullName>
    </submittedName>
</protein>
<feature type="non-terminal residue" evidence="1">
    <location>
        <position position="65"/>
    </location>
</feature>
<proteinExistence type="predicted"/>
<comment type="caution">
    <text evidence="1">The sequence shown here is derived from an EMBL/GenBank/DDBJ whole genome shotgun (WGS) entry which is preliminary data.</text>
</comment>
<organism evidence="1 2">
    <name type="scientific">Pseudoneurospora amorphoporcata</name>
    <dbReference type="NCBI Taxonomy" id="241081"/>
    <lineage>
        <taxon>Eukaryota</taxon>
        <taxon>Fungi</taxon>
        <taxon>Dikarya</taxon>
        <taxon>Ascomycota</taxon>
        <taxon>Pezizomycotina</taxon>
        <taxon>Sordariomycetes</taxon>
        <taxon>Sordariomycetidae</taxon>
        <taxon>Sordariales</taxon>
        <taxon>Sordariaceae</taxon>
        <taxon>Pseudoneurospora</taxon>
    </lineage>
</organism>